<evidence type="ECO:0000313" key="6">
    <source>
        <dbReference type="Proteomes" id="UP000325415"/>
    </source>
</evidence>
<dbReference type="Proteomes" id="UP000325415">
    <property type="component" value="Unassembled WGS sequence"/>
</dbReference>
<evidence type="ECO:0000256" key="2">
    <source>
        <dbReference type="ARBA" id="ARBA00022777"/>
    </source>
</evidence>
<dbReference type="GO" id="GO:0016301">
    <property type="term" value="F:kinase activity"/>
    <property type="evidence" value="ECO:0007669"/>
    <property type="project" value="UniProtKB-KW"/>
</dbReference>
<reference evidence="5 6" key="1">
    <citation type="submission" date="2018-04" db="EMBL/GenBank/DDBJ databases">
        <authorList>
            <person name="Eckel V.P."/>
            <person name="Vogel R.F."/>
        </authorList>
    </citation>
    <scope>NUCLEOTIDE SEQUENCE [LARGE SCALE GENOMIC DNA]</scope>
    <source>
        <strain evidence="6">TMW 2.1764</strain>
    </source>
</reference>
<comment type="caution">
    <text evidence="5">The sequence shown here is derived from an EMBL/GenBank/DDBJ whole genome shotgun (WGS) entry which is preliminary data.</text>
</comment>
<evidence type="ECO:0000256" key="3">
    <source>
        <dbReference type="ARBA" id="ARBA00023012"/>
    </source>
</evidence>
<keyword evidence="4" id="KW-0472">Membrane</keyword>
<keyword evidence="4" id="KW-0812">Transmembrane</keyword>
<dbReference type="GO" id="GO:0000160">
    <property type="term" value="P:phosphorelay signal transduction system"/>
    <property type="evidence" value="ECO:0007669"/>
    <property type="project" value="UniProtKB-KW"/>
</dbReference>
<protein>
    <recommendedName>
        <fullName evidence="7">Histidine kinase</fullName>
    </recommendedName>
</protein>
<dbReference type="Gene3D" id="3.30.565.10">
    <property type="entry name" value="Histidine kinase-like ATPase, C-terminal domain"/>
    <property type="match status" value="1"/>
</dbReference>
<keyword evidence="6" id="KW-1185">Reference proteome</keyword>
<keyword evidence="3" id="KW-0902">Two-component regulatory system</keyword>
<dbReference type="InterPro" id="IPR036890">
    <property type="entry name" value="HATPase_C_sf"/>
</dbReference>
<dbReference type="PANTHER" id="PTHR24421">
    <property type="entry name" value="NITRATE/NITRITE SENSOR PROTEIN NARX-RELATED"/>
    <property type="match status" value="1"/>
</dbReference>
<keyword evidence="4" id="KW-1133">Transmembrane helix</keyword>
<evidence type="ECO:0000313" key="5">
    <source>
        <dbReference type="EMBL" id="KAE8130089.1"/>
    </source>
</evidence>
<dbReference type="InterPro" id="IPR050482">
    <property type="entry name" value="Sensor_HK_TwoCompSys"/>
</dbReference>
<dbReference type="EMBL" id="QDAG01000001">
    <property type="protein sequence ID" value="KAE8130089.1"/>
    <property type="molecule type" value="Genomic_DNA"/>
</dbReference>
<feature type="transmembrane region" description="Helical" evidence="4">
    <location>
        <begin position="7"/>
        <end position="25"/>
    </location>
</feature>
<evidence type="ECO:0000256" key="4">
    <source>
        <dbReference type="SAM" id="Phobius"/>
    </source>
</evidence>
<keyword evidence="2" id="KW-0418">Kinase</keyword>
<dbReference type="AlphaFoldDB" id="A0A5N6SAY2"/>
<feature type="transmembrane region" description="Helical" evidence="4">
    <location>
        <begin position="37"/>
        <end position="56"/>
    </location>
</feature>
<evidence type="ECO:0008006" key="7">
    <source>
        <dbReference type="Google" id="ProtNLM"/>
    </source>
</evidence>
<feature type="transmembrane region" description="Helical" evidence="4">
    <location>
        <begin position="129"/>
        <end position="149"/>
    </location>
</feature>
<dbReference type="Gene3D" id="1.20.5.1930">
    <property type="match status" value="1"/>
</dbReference>
<name>A0A5N6SAY2_9BIFI</name>
<sequence length="384" mass="40654">MRYLARRLTSVDGVLLIAAILPSIIETTTAAANGRASTIAAGVTASLCLAAACAIAKTNAAWLFVLVWTVANVLPEEVSVSATLPVLVAVALVARMSLLQGVVAAVICTFAESNVFIEKSLHALSTGSLLAIGSTFLIAAVVGAFWGAANRNAVYEQKKMEAEWERERSETADHLHNSIVNDLVYIIFLEQQASKKIETEPAAALVYHDELEQISRAATEALTDARTIISAMHATHIDVNGHATPSAGKSMDINFGELSRTHDERLAKTGIIGTTIIGAVLPYRLPRESGSVVLAALDEIYSNIMKHADHEKGYCVTISSANMQLHITVADTPAAEHAGAPLSAGSGIAHCERSVRAIGGTVALHEGTPWIMEISIPLTRQGHA</sequence>
<evidence type="ECO:0000256" key="1">
    <source>
        <dbReference type="ARBA" id="ARBA00022679"/>
    </source>
</evidence>
<gene>
    <name evidence="5" type="ORF">DDE84_00400</name>
</gene>
<accession>A0A5N6SAY2</accession>
<proteinExistence type="predicted"/>
<organism evidence="5 6">
    <name type="scientific">Bifidobacterium tibiigranuli</name>
    <dbReference type="NCBI Taxonomy" id="2172043"/>
    <lineage>
        <taxon>Bacteria</taxon>
        <taxon>Bacillati</taxon>
        <taxon>Actinomycetota</taxon>
        <taxon>Actinomycetes</taxon>
        <taxon>Bifidobacteriales</taxon>
        <taxon>Bifidobacteriaceae</taxon>
        <taxon>Bifidobacterium</taxon>
    </lineage>
</organism>
<keyword evidence="1" id="KW-0808">Transferase</keyword>